<gene>
    <name evidence="12" type="ORF">KP509_02G091600</name>
</gene>
<dbReference type="Gene3D" id="3.40.50.150">
    <property type="entry name" value="Vaccinia Virus protein VP39"/>
    <property type="match status" value="2"/>
</dbReference>
<keyword evidence="8" id="KW-0539">Nucleus</keyword>
<dbReference type="GO" id="GO:0003677">
    <property type="term" value="F:DNA binding"/>
    <property type="evidence" value="ECO:0007669"/>
    <property type="project" value="UniProtKB-KW"/>
</dbReference>
<evidence type="ECO:0000313" key="13">
    <source>
        <dbReference type="Proteomes" id="UP000825935"/>
    </source>
</evidence>
<proteinExistence type="inferred from homology"/>
<keyword evidence="4 9" id="KW-0808">Transferase</keyword>
<evidence type="ECO:0000313" key="12">
    <source>
        <dbReference type="EMBL" id="KAH7444785.1"/>
    </source>
</evidence>
<dbReference type="InterPro" id="IPR029063">
    <property type="entry name" value="SAM-dependent_MTases_sf"/>
</dbReference>
<evidence type="ECO:0000256" key="6">
    <source>
        <dbReference type="ARBA" id="ARBA00022737"/>
    </source>
</evidence>
<feature type="region of interest" description="Disordered" evidence="10">
    <location>
        <begin position="1"/>
        <end position="25"/>
    </location>
</feature>
<keyword evidence="7" id="KW-0238">DNA-binding</keyword>
<keyword evidence="6" id="KW-0677">Repeat</keyword>
<evidence type="ECO:0000259" key="11">
    <source>
        <dbReference type="PROSITE" id="PS51680"/>
    </source>
</evidence>
<dbReference type="GO" id="GO:0005634">
    <property type="term" value="C:nucleus"/>
    <property type="evidence" value="ECO:0007669"/>
    <property type="project" value="UniProtKB-SubCell"/>
</dbReference>
<keyword evidence="13" id="KW-1185">Reference proteome</keyword>
<dbReference type="InterPro" id="IPR001525">
    <property type="entry name" value="C5_MeTfrase"/>
</dbReference>
<evidence type="ECO:0000256" key="10">
    <source>
        <dbReference type="SAM" id="MobiDB-lite"/>
    </source>
</evidence>
<dbReference type="Pfam" id="PF00145">
    <property type="entry name" value="DNA_methylase"/>
    <property type="match status" value="1"/>
</dbReference>
<keyword evidence="5 9" id="KW-0949">S-adenosyl-L-methionine</keyword>
<evidence type="ECO:0000256" key="3">
    <source>
        <dbReference type="ARBA" id="ARBA00022603"/>
    </source>
</evidence>
<comment type="subcellular location">
    <subcellularLocation>
        <location evidence="1">Nucleus</location>
    </subcellularLocation>
</comment>
<evidence type="ECO:0000256" key="2">
    <source>
        <dbReference type="ARBA" id="ARBA00011975"/>
    </source>
</evidence>
<dbReference type="AlphaFoldDB" id="A0A8T2VGR4"/>
<organism evidence="12 13">
    <name type="scientific">Ceratopteris richardii</name>
    <name type="common">Triangle waterfern</name>
    <dbReference type="NCBI Taxonomy" id="49495"/>
    <lineage>
        <taxon>Eukaryota</taxon>
        <taxon>Viridiplantae</taxon>
        <taxon>Streptophyta</taxon>
        <taxon>Embryophyta</taxon>
        <taxon>Tracheophyta</taxon>
        <taxon>Polypodiopsida</taxon>
        <taxon>Polypodiidae</taxon>
        <taxon>Polypodiales</taxon>
        <taxon>Pteridineae</taxon>
        <taxon>Pteridaceae</taxon>
        <taxon>Parkerioideae</taxon>
        <taxon>Ceratopteris</taxon>
    </lineage>
</organism>
<dbReference type="PROSITE" id="PS00094">
    <property type="entry name" value="C5_MTASE_1"/>
    <property type="match status" value="1"/>
</dbReference>
<dbReference type="PROSITE" id="PS51680">
    <property type="entry name" value="SAM_MT_DRM"/>
    <property type="match status" value="1"/>
</dbReference>
<dbReference type="EC" id="2.1.1.37" evidence="2"/>
<feature type="compositionally biased region" description="Low complexity" evidence="10">
    <location>
        <begin position="8"/>
        <end position="19"/>
    </location>
</feature>
<comment type="similarity">
    <text evidence="9">Belongs to the class I-like SAM-binding methyltransferase superfamily. C5-methyltransferase family.</text>
</comment>
<dbReference type="InterPro" id="IPR050390">
    <property type="entry name" value="C5-Methyltransferase"/>
</dbReference>
<evidence type="ECO:0000256" key="4">
    <source>
        <dbReference type="ARBA" id="ARBA00022679"/>
    </source>
</evidence>
<dbReference type="InterPro" id="IPR018117">
    <property type="entry name" value="C5_DNA_meth_AS"/>
</dbReference>
<feature type="domain" description="SAM-dependent MTase DRM-type" evidence="11">
    <location>
        <begin position="497"/>
        <end position="826"/>
    </location>
</feature>
<reference evidence="12" key="1">
    <citation type="submission" date="2021-08" db="EMBL/GenBank/DDBJ databases">
        <title>WGS assembly of Ceratopteris richardii.</title>
        <authorList>
            <person name="Marchant D.B."/>
            <person name="Chen G."/>
            <person name="Jenkins J."/>
            <person name="Shu S."/>
            <person name="Leebens-Mack J."/>
            <person name="Grimwood J."/>
            <person name="Schmutz J."/>
            <person name="Soltis P."/>
            <person name="Soltis D."/>
            <person name="Chen Z.-H."/>
        </authorList>
    </citation>
    <scope>NUCLEOTIDE SEQUENCE</scope>
    <source>
        <strain evidence="12">Whitten #5841</strain>
        <tissue evidence="12">Leaf</tissue>
    </source>
</reference>
<sequence>MDPLLNCESSSSSANSSESKCQMKDQTRNLDRFLERQTLEVSVGSSAVDVDQSFPNHDNSTTQSDTNPATILIEMGCSFDKVVRAISLCGKQSRIEDLFDFIQACDHPLNEERPDFIVGREEIEHKQRLSDPCSDEEVRKLMQQSPLLSQTYSAGCKGKGKSVMQMDAFTEDAEFSMGPDAVDAERSFPKPNKSITQSDMNPATILIEMGCSFDKAVRAINLCGKESRIEDLFDFIQACDYPLDEEKTSCTVGREDINEHKQKLSDACSDEEVNKLMQQSPLLSQTYSGGCKDKGKSAMQMDIFTEYANCSASPRVDSPDNEESAKGITLTLQSMGFSSQSIGNAIKLFGTDDFEQILNALISHCEDEEKRVVDSVPERIHKYMPGDISFRNLMQNKAKIEEPFSTREAQILTKWTCDMEKLWCSYMGKKKRKVSSSPLRSDDSDSDILESNWEESPTTSKANTQKMGYQKFKDNEKLKLRLGKMMGYGIPGCFIGRPKPLPEVMCGPPYFYFENVAGVPNNEWDTIKRHFNGVDPEFTDSKYFSASCRPRGYVHNLPLQGRSPLPCVVPMSIAEAFPDTQKYWPSWDTREKLNCISTRKAPDSLCGLIRKLFTLHGDEDMPYYRQKEILQACRKWNLVWVGPGQAAPLEPHEIELLLGFDKDHTRGCASMTERYDALGNSFQINTVAYHLSTLKPLYPHGITVLSLFSGIGGGEVSLHKLGIYLKVVIAVEINEKVRGVLKSWWRKSCQAGELKLKNDVRDLTHEVLTDLIDEVGPIDLIIGGSPCNNLSGNNRVSRTGLNGSESSLFFEFPRILNIVTQIMRDKGFL</sequence>
<dbReference type="PANTHER" id="PTHR23068">
    <property type="entry name" value="DNA CYTOSINE-5- -METHYLTRANSFERASE 3-RELATED"/>
    <property type="match status" value="1"/>
</dbReference>
<evidence type="ECO:0000256" key="8">
    <source>
        <dbReference type="ARBA" id="ARBA00023242"/>
    </source>
</evidence>
<feature type="compositionally biased region" description="Polar residues" evidence="10">
    <location>
        <begin position="454"/>
        <end position="467"/>
    </location>
</feature>
<keyword evidence="3 9" id="KW-0489">Methyltransferase</keyword>
<name>A0A8T2VGR4_CERRI</name>
<evidence type="ECO:0000256" key="5">
    <source>
        <dbReference type="ARBA" id="ARBA00022691"/>
    </source>
</evidence>
<dbReference type="InterPro" id="IPR030380">
    <property type="entry name" value="SAM_MeTfrase_DRM"/>
</dbReference>
<evidence type="ECO:0000256" key="9">
    <source>
        <dbReference type="PROSITE-ProRule" id="PRU01016"/>
    </source>
</evidence>
<dbReference type="Proteomes" id="UP000825935">
    <property type="component" value="Chromosome 2"/>
</dbReference>
<feature type="active site" evidence="9">
    <location>
        <position position="787"/>
    </location>
</feature>
<comment type="caution">
    <text evidence="12">The sequence shown here is derived from an EMBL/GenBank/DDBJ whole genome shotgun (WGS) entry which is preliminary data.</text>
</comment>
<feature type="region of interest" description="Disordered" evidence="10">
    <location>
        <begin position="434"/>
        <end position="468"/>
    </location>
</feature>
<dbReference type="OrthoDB" id="641149at2759"/>
<protein>
    <recommendedName>
        <fullName evidence="2">DNA (cytosine-5-)-methyltransferase</fullName>
        <ecNumber evidence="2">2.1.1.37</ecNumber>
    </recommendedName>
</protein>
<evidence type="ECO:0000256" key="7">
    <source>
        <dbReference type="ARBA" id="ARBA00023125"/>
    </source>
</evidence>
<accession>A0A8T2VGR4</accession>
<dbReference type="GO" id="GO:0032259">
    <property type="term" value="P:methylation"/>
    <property type="evidence" value="ECO:0007669"/>
    <property type="project" value="UniProtKB-KW"/>
</dbReference>
<dbReference type="GO" id="GO:0003886">
    <property type="term" value="F:DNA (cytosine-5-)-methyltransferase activity"/>
    <property type="evidence" value="ECO:0007669"/>
    <property type="project" value="UniProtKB-EC"/>
</dbReference>
<dbReference type="EMBL" id="CM035407">
    <property type="protein sequence ID" value="KAH7444785.1"/>
    <property type="molecule type" value="Genomic_DNA"/>
</dbReference>
<dbReference type="PANTHER" id="PTHR23068:SF25">
    <property type="entry name" value="DNA (CYTOSINE-5)-METHYLTRANSFERASE DRM2"/>
    <property type="match status" value="1"/>
</dbReference>
<dbReference type="SUPFAM" id="SSF53335">
    <property type="entry name" value="S-adenosyl-L-methionine-dependent methyltransferases"/>
    <property type="match status" value="2"/>
</dbReference>
<dbReference type="PROSITE" id="PS51679">
    <property type="entry name" value="SAM_MT_C5"/>
    <property type="match status" value="1"/>
</dbReference>
<evidence type="ECO:0000256" key="1">
    <source>
        <dbReference type="ARBA" id="ARBA00004123"/>
    </source>
</evidence>